<dbReference type="PROSITE" id="PS50292">
    <property type="entry name" value="PEROXIDASE_3"/>
    <property type="match status" value="1"/>
</dbReference>
<dbReference type="Gene3D" id="1.10.640.10">
    <property type="entry name" value="Haem peroxidase domain superfamily, animal type"/>
    <property type="match status" value="1"/>
</dbReference>
<keyword evidence="4" id="KW-0349">Heme</keyword>
<feature type="signal peptide" evidence="5">
    <location>
        <begin position="1"/>
        <end position="16"/>
    </location>
</feature>
<evidence type="ECO:0000256" key="1">
    <source>
        <dbReference type="ARBA" id="ARBA00004613"/>
    </source>
</evidence>
<feature type="chain" id="PRO_5027098497" evidence="5">
    <location>
        <begin position="17"/>
        <end position="701"/>
    </location>
</feature>
<keyword evidence="3 5" id="KW-0732">Signal</keyword>
<dbReference type="GO" id="GO:0020037">
    <property type="term" value="F:heme binding"/>
    <property type="evidence" value="ECO:0007669"/>
    <property type="project" value="InterPro"/>
</dbReference>
<dbReference type="GO" id="GO:0005576">
    <property type="term" value="C:extracellular region"/>
    <property type="evidence" value="ECO:0007669"/>
    <property type="project" value="UniProtKB-SubCell"/>
</dbReference>
<organism evidence="6 7">
    <name type="scientific">Mytilus coruscus</name>
    <name type="common">Sea mussel</name>
    <dbReference type="NCBI Taxonomy" id="42192"/>
    <lineage>
        <taxon>Eukaryota</taxon>
        <taxon>Metazoa</taxon>
        <taxon>Spiralia</taxon>
        <taxon>Lophotrochozoa</taxon>
        <taxon>Mollusca</taxon>
        <taxon>Bivalvia</taxon>
        <taxon>Autobranchia</taxon>
        <taxon>Pteriomorphia</taxon>
        <taxon>Mytilida</taxon>
        <taxon>Mytiloidea</taxon>
        <taxon>Mytilidae</taxon>
        <taxon>Mytilinae</taxon>
        <taxon>Mytilus</taxon>
    </lineage>
</organism>
<keyword evidence="4" id="KW-0408">Iron</keyword>
<dbReference type="GO" id="GO:0006979">
    <property type="term" value="P:response to oxidative stress"/>
    <property type="evidence" value="ECO:0007669"/>
    <property type="project" value="InterPro"/>
</dbReference>
<evidence type="ECO:0000256" key="5">
    <source>
        <dbReference type="SAM" id="SignalP"/>
    </source>
</evidence>
<evidence type="ECO:0000256" key="2">
    <source>
        <dbReference type="ARBA" id="ARBA00022525"/>
    </source>
</evidence>
<proteinExistence type="predicted"/>
<reference evidence="6 7" key="1">
    <citation type="submission" date="2020-06" db="EMBL/GenBank/DDBJ databases">
        <authorList>
            <person name="Li R."/>
            <person name="Bekaert M."/>
        </authorList>
    </citation>
    <scope>NUCLEOTIDE SEQUENCE [LARGE SCALE GENOMIC DNA]</scope>
    <source>
        <strain evidence="7">wild</strain>
    </source>
</reference>
<dbReference type="CDD" id="cd09823">
    <property type="entry name" value="peroxinectin_like"/>
    <property type="match status" value="1"/>
</dbReference>
<evidence type="ECO:0000313" key="6">
    <source>
        <dbReference type="EMBL" id="CAC5367141.1"/>
    </source>
</evidence>
<dbReference type="SUPFAM" id="SSF48113">
    <property type="entry name" value="Heme-dependent peroxidases"/>
    <property type="match status" value="1"/>
</dbReference>
<dbReference type="PRINTS" id="PR00457">
    <property type="entry name" value="ANPEROXIDASE"/>
</dbReference>
<dbReference type="InterPro" id="IPR037120">
    <property type="entry name" value="Haem_peroxidase_sf_animal"/>
</dbReference>
<gene>
    <name evidence="6" type="ORF">MCOR_7171</name>
</gene>
<dbReference type="EC" id="1.11.1.7" evidence="6"/>
<feature type="binding site" description="axial binding residue" evidence="4">
    <location>
        <position position="450"/>
    </location>
    <ligand>
        <name>heme b</name>
        <dbReference type="ChEBI" id="CHEBI:60344"/>
    </ligand>
    <ligandPart>
        <name>Fe</name>
        <dbReference type="ChEBI" id="CHEBI:18248"/>
    </ligandPart>
</feature>
<name>A0A6J8AG98_MYTCO</name>
<keyword evidence="6" id="KW-0575">Peroxidase</keyword>
<evidence type="ECO:0000256" key="3">
    <source>
        <dbReference type="ARBA" id="ARBA00022729"/>
    </source>
</evidence>
<dbReference type="Pfam" id="PF03098">
    <property type="entry name" value="An_peroxidase"/>
    <property type="match status" value="1"/>
</dbReference>
<dbReference type="EMBL" id="CACVKT020001354">
    <property type="protein sequence ID" value="CAC5367141.1"/>
    <property type="molecule type" value="Genomic_DNA"/>
</dbReference>
<evidence type="ECO:0000313" key="7">
    <source>
        <dbReference type="Proteomes" id="UP000507470"/>
    </source>
</evidence>
<dbReference type="GO" id="GO:0046872">
    <property type="term" value="F:metal ion binding"/>
    <property type="evidence" value="ECO:0007669"/>
    <property type="project" value="UniProtKB-KW"/>
</dbReference>
<comment type="subcellular location">
    <subcellularLocation>
        <location evidence="1">Secreted</location>
    </subcellularLocation>
</comment>
<dbReference type="PANTHER" id="PTHR11475:SF143">
    <property type="entry name" value="PUTATIVE-RELATED"/>
    <property type="match status" value="1"/>
</dbReference>
<dbReference type="GO" id="GO:0140825">
    <property type="term" value="F:lactoperoxidase activity"/>
    <property type="evidence" value="ECO:0007669"/>
    <property type="project" value="UniProtKB-EC"/>
</dbReference>
<dbReference type="OrthoDB" id="823504at2759"/>
<keyword evidence="4" id="KW-0479">Metal-binding</keyword>
<keyword evidence="7" id="KW-1185">Reference proteome</keyword>
<dbReference type="InterPro" id="IPR010255">
    <property type="entry name" value="Haem_peroxidase_sf"/>
</dbReference>
<evidence type="ECO:0000256" key="4">
    <source>
        <dbReference type="PIRSR" id="PIRSR619791-2"/>
    </source>
</evidence>
<keyword evidence="6" id="KW-0560">Oxidoreductase</keyword>
<sequence>MALMWWLLCLVSTVGGHDRTNFITDYESSAIMEAVNMIDGHQHQMMVFGQPRTRAGTIINGKRMNEAMTNVYLFSRHMSGPEVTDTMTRSAKISCMATQLMLMRGSVPNDGMFQQKMSPFCSMPKIRCDPLMRFRTVDGSCNNLNFPLRGKSHSAQERFLPPEYGDKFNLGYVPRIHSKLGGPLPNSRYISNTLYTFGHSLPKSPLFNVALTTFGQFLSHDVTSVPIIRGNPDIECCDGNKPISRPECFSFKVPPGEFETTCMSFVRSDSAPYKQCGPGPRNQMNQATSYLDLSVEYGSTEADTSRVVDETTGKLVSGGPKGCLLPDGPSENCMGNSGCFFSGDTRHSEVPELTTYHILFHREHNRIVDILCKLNPHWTPDRLFQETRKILIGIYQHIVYNEYLPIVLGRGLMRKLGILPTTKGYNTRYDKNIDGTTRNSFAVAPLRFGHAQIINHLGSANKDRSLRAKIPLEQNFFITRATRDEKLFGVDGISRWMTTELGFHADRFIADSIRNKLFETRRGNGFDLAAVDIQRGRDHGIPSYNAFRKFCGLKPAGLIKSGPFGLPDHDPEAAKLLSTIYKHPDDIDLMAGGISEINMKDALVGPTFGCLMGLQFIYSRVGDRFFYENEFLPTGFTPVQLDIIKSQTLSSLFCRNFKMGVMQPNAFVSLLAGQQPAVPCEKLPQLGPLQLSAWKEIHFKH</sequence>
<protein>
    <submittedName>
        <fullName evidence="6">PXDN</fullName>
        <ecNumber evidence="6">1.11.1.7</ecNumber>
    </submittedName>
</protein>
<keyword evidence="2" id="KW-0964">Secreted</keyword>
<dbReference type="FunFam" id="1.10.640.10:FF:000003">
    <property type="entry name" value="chorion peroxidase"/>
    <property type="match status" value="1"/>
</dbReference>
<dbReference type="Proteomes" id="UP000507470">
    <property type="component" value="Unassembled WGS sequence"/>
</dbReference>
<dbReference type="AlphaFoldDB" id="A0A6J8AG98"/>
<dbReference type="InterPro" id="IPR019791">
    <property type="entry name" value="Haem_peroxidase_animal"/>
</dbReference>
<accession>A0A6J8AG98</accession>
<dbReference type="PANTHER" id="PTHR11475">
    <property type="entry name" value="OXIDASE/PEROXIDASE"/>
    <property type="match status" value="1"/>
</dbReference>